<dbReference type="NCBIfam" id="NF041502">
    <property type="entry name" value="integrase_1"/>
    <property type="match status" value="1"/>
</dbReference>
<keyword evidence="1" id="KW-0233">DNA recombination</keyword>
<reference evidence="3 4" key="1">
    <citation type="journal article" date="2012" name="J. Bacteriol.">
        <title>Complete Genome Sequence of the Naphthalene-Degrading Bacterium Pseudomonas stutzeri AN10 (CCUG 29243).</title>
        <authorList>
            <person name="Brunet-Galmes I."/>
            <person name="Busquets A."/>
            <person name="Pena A."/>
            <person name="Gomila M."/>
            <person name="Nogales B."/>
            <person name="Garcia-Valdes E."/>
            <person name="Lalucat J."/>
            <person name="Bennasar A."/>
            <person name="Bosch R."/>
        </authorList>
    </citation>
    <scope>NUCLEOTIDE SEQUENCE [LARGE SCALE GENOMIC DNA]</scope>
    <source>
        <strain evidence="3 4">CCUG 29243</strain>
    </source>
</reference>
<dbReference type="Gene3D" id="1.10.443.10">
    <property type="entry name" value="Intergrase catalytic core"/>
    <property type="match status" value="1"/>
</dbReference>
<dbReference type="GO" id="GO:0015074">
    <property type="term" value="P:DNA integration"/>
    <property type="evidence" value="ECO:0007669"/>
    <property type="project" value="InterPro"/>
</dbReference>
<dbReference type="eggNOG" id="COG0582">
    <property type="taxonomic scope" value="Bacteria"/>
</dbReference>
<protein>
    <submittedName>
        <fullName evidence="3">DNA breaking-rejoining enzyme</fullName>
    </submittedName>
</protein>
<dbReference type="RefSeq" id="WP_014821620.1">
    <property type="nucleotide sequence ID" value="NC_018028.1"/>
</dbReference>
<organism evidence="3 4">
    <name type="scientific">Stutzerimonas stutzeri CCUG 29243</name>
    <dbReference type="NCBI Taxonomy" id="1196835"/>
    <lineage>
        <taxon>Bacteria</taxon>
        <taxon>Pseudomonadati</taxon>
        <taxon>Pseudomonadota</taxon>
        <taxon>Gammaproteobacteria</taxon>
        <taxon>Pseudomonadales</taxon>
        <taxon>Pseudomonadaceae</taxon>
        <taxon>Stutzerimonas</taxon>
    </lineage>
</organism>
<evidence type="ECO:0000313" key="3">
    <source>
        <dbReference type="EMBL" id="AFM34810.1"/>
    </source>
</evidence>
<dbReference type="PROSITE" id="PS51898">
    <property type="entry name" value="TYR_RECOMBINASE"/>
    <property type="match status" value="1"/>
</dbReference>
<evidence type="ECO:0000256" key="1">
    <source>
        <dbReference type="ARBA" id="ARBA00023172"/>
    </source>
</evidence>
<proteinExistence type="predicted"/>
<sequence>MSSLPEQLEQHDLLSLPKVMSGHAFYSSDGYLVDLLGERWTLSKDIHISVAALSEIFPGDDQDLRKVLEFYAKLRSASHTKNIAERLFHYVRNLQGNELFSPESIISYRSSLERSREWYVGLVRVLIKQWDRLGYPGIPSETLALLDELVLKGNERGWAVQSMCPDDGPLTDIEMQGLLEATINAFVAARLRLENTCLVMLLAMTGRRPVQIAALKIKDLISDSSGKYWINFPRAKQRGMPWRSSFNKFAIIEDLWLLLQQQVAHVRRLFAEALGVDILPSDFDGNLPLFPNMRKLQPGADVHELLSSDKLHIRSQNIYGRIKRVAELVGVVSERTGHPMQLNPNRFRYTLGTNIAREGGGVFVIAEALDHSNTQNAGVYVKNIPDIVKRIDKAVALQLAPIAQAFQGVLISSEREARRGNDPSSRISNGRANVGSCGSYGFCSAHAPIACYTCAHFQPWIDGAHEEVLDRLIEDRDRVAEQTEDLKIAAANDRLILAVGDVIQRCKIAKEEMANG</sequence>
<dbReference type="Pfam" id="PF00589">
    <property type="entry name" value="Phage_integrase"/>
    <property type="match status" value="1"/>
</dbReference>
<dbReference type="AlphaFoldDB" id="I4CXK3"/>
<dbReference type="GO" id="GO:0003677">
    <property type="term" value="F:DNA binding"/>
    <property type="evidence" value="ECO:0007669"/>
    <property type="project" value="InterPro"/>
</dbReference>
<dbReference type="InterPro" id="IPR048120">
    <property type="entry name" value="Integrase-like"/>
</dbReference>
<dbReference type="InterPro" id="IPR002104">
    <property type="entry name" value="Integrase_catalytic"/>
</dbReference>
<dbReference type="Proteomes" id="UP000006063">
    <property type="component" value="Chromosome"/>
</dbReference>
<name>I4CXK3_STUST</name>
<accession>I4CXK3</accession>
<dbReference type="GO" id="GO:0006310">
    <property type="term" value="P:DNA recombination"/>
    <property type="evidence" value="ECO:0007669"/>
    <property type="project" value="UniProtKB-KW"/>
</dbReference>
<gene>
    <name evidence="3" type="ORF">A458_17925</name>
</gene>
<dbReference type="InterPro" id="IPR011010">
    <property type="entry name" value="DNA_brk_join_enz"/>
</dbReference>
<feature type="domain" description="Tyr recombinase" evidence="2">
    <location>
        <begin position="165"/>
        <end position="393"/>
    </location>
</feature>
<evidence type="ECO:0000259" key="2">
    <source>
        <dbReference type="PROSITE" id="PS51898"/>
    </source>
</evidence>
<dbReference type="KEGG" id="psc:A458_17925"/>
<dbReference type="InterPro" id="IPR013762">
    <property type="entry name" value="Integrase-like_cat_sf"/>
</dbReference>
<dbReference type="EMBL" id="CP003677">
    <property type="protein sequence ID" value="AFM34810.1"/>
    <property type="molecule type" value="Genomic_DNA"/>
</dbReference>
<dbReference type="HOGENOM" id="CLU_037605_1_0_6"/>
<dbReference type="PATRIC" id="fig|1196835.3.peg.3607"/>
<dbReference type="SUPFAM" id="SSF56349">
    <property type="entry name" value="DNA breaking-rejoining enzymes"/>
    <property type="match status" value="1"/>
</dbReference>
<evidence type="ECO:0000313" key="4">
    <source>
        <dbReference type="Proteomes" id="UP000006063"/>
    </source>
</evidence>